<comment type="subcellular location">
    <subcellularLocation>
        <location evidence="1">Cell envelope</location>
    </subcellularLocation>
    <subcellularLocation>
        <location evidence="10">Cell membrane</location>
        <topology evidence="10">Lipid-anchor</topology>
        <topology evidence="10">GPI-anchor</topology>
    </subcellularLocation>
    <subcellularLocation>
        <location evidence="2">Membrane</location>
        <topology evidence="2">Lipid-anchor</topology>
        <topology evidence="2">GPI-anchor</topology>
    </subcellularLocation>
</comment>
<keyword evidence="9 10" id="KW-0449">Lipoprotein</keyword>
<evidence type="ECO:0000256" key="5">
    <source>
        <dbReference type="ARBA" id="ARBA00022729"/>
    </source>
</evidence>
<name>A0AA38H8S0_9TREE</name>
<evidence type="ECO:0000256" key="1">
    <source>
        <dbReference type="ARBA" id="ARBA00004196"/>
    </source>
</evidence>
<evidence type="ECO:0000256" key="9">
    <source>
        <dbReference type="ARBA" id="ARBA00023288"/>
    </source>
</evidence>
<sequence length="566" mass="58628">MRGLSALTWSAAVLAITGVTQALPRISRQGKYLFDPSGNRFYIKGVAYQPQGQLAETSAANAENGGFPEPSSYVDPLSSSANCTRDIPYLKQLGVNAVRVYSVNPTLNHDACMSALDSAGIYVMLDVSLPLNGSIDRSSPSWSTNLLNEYTTTINIFNKYNNVLAYNIANEVVTTNANTVAAPYVKAAARDIKAYLKGIGAAALVGYSATDGDAAFRNSMAHYMTCGADDVSVDIYGLNNYEWCGDQNLNNSNWGAITAGFSDIPVATYMSEYGCIFSPPRLWTEVAALYSAPVSNVFSGGVAFSYFPTSDGYGMVTFSGTNGSTVQTSADFTRLATQYNATSPPNSPTKSAAPASATIACPTQNSTWLASNTLPPTPNEAVCNCVNDNAFACRVRPATANRPVILGSLLDYTCSLLGSSNSGASCSTIGGNGATGQYGVLSYCSPAIKLNYAFSAYYEFSPIPQSCDFSSNATLSANRPNTAQDAQTAAQSCLAQEPAGGVFTPRPASSSPASSNTASGAGASGSGSAQSSRAAAGRAAEVGRSSLLWAGLGLMGLLGGGAAVLA</sequence>
<dbReference type="Gene3D" id="3.20.20.80">
    <property type="entry name" value="Glycosidases"/>
    <property type="match status" value="1"/>
</dbReference>
<keyword evidence="7" id="KW-1015">Disulfide bond</keyword>
<dbReference type="GO" id="GO:0042124">
    <property type="term" value="F:1,3-beta-glucanosyltransferase activity"/>
    <property type="evidence" value="ECO:0007669"/>
    <property type="project" value="TreeGrafter"/>
</dbReference>
<evidence type="ECO:0000256" key="4">
    <source>
        <dbReference type="ARBA" id="ARBA00022622"/>
    </source>
</evidence>
<keyword evidence="6 10" id="KW-0472">Membrane</keyword>
<organism evidence="13 14">
    <name type="scientific">Dioszegia hungarica</name>
    <dbReference type="NCBI Taxonomy" id="4972"/>
    <lineage>
        <taxon>Eukaryota</taxon>
        <taxon>Fungi</taxon>
        <taxon>Dikarya</taxon>
        <taxon>Basidiomycota</taxon>
        <taxon>Agaricomycotina</taxon>
        <taxon>Tremellomycetes</taxon>
        <taxon>Tremellales</taxon>
        <taxon>Bulleribasidiaceae</taxon>
        <taxon>Dioszegia</taxon>
    </lineage>
</organism>
<dbReference type="AlphaFoldDB" id="A0AA38H8S0"/>
<feature type="chain" id="PRO_5041486237" description="1,3-beta-glucanosyltransferase" evidence="10">
    <location>
        <begin position="23"/>
        <end position="566"/>
    </location>
</feature>
<dbReference type="InterPro" id="IPR004886">
    <property type="entry name" value="Glucanosyltransferase"/>
</dbReference>
<dbReference type="GO" id="GO:0098552">
    <property type="term" value="C:side of membrane"/>
    <property type="evidence" value="ECO:0007669"/>
    <property type="project" value="UniProtKB-KW"/>
</dbReference>
<protein>
    <recommendedName>
        <fullName evidence="10">1,3-beta-glucanosyltransferase</fullName>
        <ecNumber evidence="10">2.4.1.-</ecNumber>
    </recommendedName>
</protein>
<feature type="region of interest" description="Disordered" evidence="11">
    <location>
        <begin position="501"/>
        <end position="530"/>
    </location>
</feature>
<evidence type="ECO:0000256" key="6">
    <source>
        <dbReference type="ARBA" id="ARBA00023136"/>
    </source>
</evidence>
<keyword evidence="8" id="KW-0325">Glycoprotein</keyword>
<evidence type="ECO:0000256" key="8">
    <source>
        <dbReference type="ARBA" id="ARBA00023180"/>
    </source>
</evidence>
<dbReference type="PANTHER" id="PTHR31468:SF2">
    <property type="entry name" value="1,3-BETA-GLUCANOSYLTRANSFERASE GAS1"/>
    <property type="match status" value="1"/>
</dbReference>
<evidence type="ECO:0000256" key="2">
    <source>
        <dbReference type="ARBA" id="ARBA00004589"/>
    </source>
</evidence>
<dbReference type="SMART" id="SM00768">
    <property type="entry name" value="X8"/>
    <property type="match status" value="1"/>
</dbReference>
<feature type="signal peptide" evidence="10">
    <location>
        <begin position="1"/>
        <end position="22"/>
    </location>
</feature>
<keyword evidence="14" id="KW-1185">Reference proteome</keyword>
<keyword evidence="5 10" id="KW-0732">Signal</keyword>
<dbReference type="GeneID" id="77726352"/>
<comment type="function">
    <text evidence="10">Splits internally a 1,3-beta-glucan molecule and transfers the newly generated reducing end (the donor) to the non-reducing end of another 1,3-beta-glucan molecule (the acceptor) forming a 1,3-beta linkage, resulting in the elongation of 1,3-beta-glucan chains in the cell wall.</text>
</comment>
<evidence type="ECO:0000313" key="13">
    <source>
        <dbReference type="EMBL" id="KAI9636587.1"/>
    </source>
</evidence>
<dbReference type="Proteomes" id="UP001164286">
    <property type="component" value="Unassembled WGS sequence"/>
</dbReference>
<evidence type="ECO:0000256" key="3">
    <source>
        <dbReference type="ARBA" id="ARBA00007528"/>
    </source>
</evidence>
<dbReference type="RefSeq" id="XP_052946364.1">
    <property type="nucleotide sequence ID" value="XM_053087151.1"/>
</dbReference>
<keyword evidence="10" id="KW-0808">Transferase</keyword>
<evidence type="ECO:0000313" key="14">
    <source>
        <dbReference type="Proteomes" id="UP001164286"/>
    </source>
</evidence>
<dbReference type="SUPFAM" id="SSF51445">
    <property type="entry name" value="(Trans)glycosidases"/>
    <property type="match status" value="1"/>
</dbReference>
<dbReference type="GO" id="GO:0071970">
    <property type="term" value="P:fungal-type cell wall (1-&gt;3)-beta-D-glucan biosynthetic process"/>
    <property type="evidence" value="ECO:0007669"/>
    <property type="project" value="TreeGrafter"/>
</dbReference>
<evidence type="ECO:0000256" key="11">
    <source>
        <dbReference type="SAM" id="MobiDB-lite"/>
    </source>
</evidence>
<dbReference type="PANTHER" id="PTHR31468">
    <property type="entry name" value="1,3-BETA-GLUCANOSYLTRANSFERASE GAS1"/>
    <property type="match status" value="1"/>
</dbReference>
<dbReference type="Pfam" id="PF07983">
    <property type="entry name" value="X8"/>
    <property type="match status" value="1"/>
</dbReference>
<dbReference type="EC" id="2.4.1.-" evidence="10"/>
<dbReference type="GO" id="GO:0005886">
    <property type="term" value="C:plasma membrane"/>
    <property type="evidence" value="ECO:0007669"/>
    <property type="project" value="UniProtKB-SubCell"/>
</dbReference>
<comment type="similarity">
    <text evidence="3 10">Belongs to the glycosyl hydrolase 72 family.</text>
</comment>
<gene>
    <name evidence="13" type="ORF">MKK02DRAFT_26183</name>
</gene>
<dbReference type="InterPro" id="IPR012946">
    <property type="entry name" value="X8"/>
</dbReference>
<evidence type="ECO:0000256" key="7">
    <source>
        <dbReference type="ARBA" id="ARBA00023157"/>
    </source>
</evidence>
<dbReference type="GO" id="GO:0031505">
    <property type="term" value="P:fungal-type cell wall organization"/>
    <property type="evidence" value="ECO:0007669"/>
    <property type="project" value="TreeGrafter"/>
</dbReference>
<comment type="caution">
    <text evidence="13">The sequence shown here is derived from an EMBL/GenBank/DDBJ whole genome shotgun (WGS) entry which is preliminary data.</text>
</comment>
<dbReference type="EMBL" id="JAKWFO010000005">
    <property type="protein sequence ID" value="KAI9636587.1"/>
    <property type="molecule type" value="Genomic_DNA"/>
</dbReference>
<dbReference type="Gene3D" id="1.20.58.1040">
    <property type="match status" value="1"/>
</dbReference>
<evidence type="ECO:0000259" key="12">
    <source>
        <dbReference type="SMART" id="SM00768"/>
    </source>
</evidence>
<evidence type="ECO:0000256" key="10">
    <source>
        <dbReference type="RuleBase" id="RU361209"/>
    </source>
</evidence>
<dbReference type="Pfam" id="PF03198">
    <property type="entry name" value="Glyco_hydro_72"/>
    <property type="match status" value="1"/>
</dbReference>
<accession>A0AA38H8S0</accession>
<feature type="compositionally biased region" description="Low complexity" evidence="11">
    <location>
        <begin position="508"/>
        <end position="530"/>
    </location>
</feature>
<dbReference type="FunFam" id="3.20.20.80:FF:000178">
    <property type="entry name" value="1,3-beta-glucanosyltransferase"/>
    <property type="match status" value="1"/>
</dbReference>
<reference evidence="13" key="1">
    <citation type="journal article" date="2022" name="G3 (Bethesda)">
        <title>High quality genome of the basidiomycete yeast Dioszegia hungarica PDD-24b-2 isolated from cloud water.</title>
        <authorList>
            <person name="Jarrige D."/>
            <person name="Haridas S."/>
            <person name="Bleykasten-Grosshans C."/>
            <person name="Joly M."/>
            <person name="Nadalig T."/>
            <person name="Sancelme M."/>
            <person name="Vuilleumier S."/>
            <person name="Grigoriev I.V."/>
            <person name="Amato P."/>
            <person name="Bringel F."/>
        </authorList>
    </citation>
    <scope>NUCLEOTIDE SEQUENCE</scope>
    <source>
        <strain evidence="13">PDD-24b-2</strain>
    </source>
</reference>
<feature type="domain" description="X8" evidence="12">
    <location>
        <begin position="391"/>
        <end position="495"/>
    </location>
</feature>
<dbReference type="InterPro" id="IPR017853">
    <property type="entry name" value="GH"/>
</dbReference>
<proteinExistence type="inferred from homology"/>
<keyword evidence="4 10" id="KW-0336">GPI-anchor</keyword>